<keyword evidence="1 4" id="KW-0808">Transferase</keyword>
<dbReference type="EMBL" id="WBJX01000001">
    <property type="protein sequence ID" value="KAB1639384.1"/>
    <property type="molecule type" value="Genomic_DNA"/>
</dbReference>
<organism evidence="4 5">
    <name type="scientific">Pseudoclavibacter terrae</name>
    <dbReference type="NCBI Taxonomy" id="1530195"/>
    <lineage>
        <taxon>Bacteria</taxon>
        <taxon>Bacillati</taxon>
        <taxon>Actinomycetota</taxon>
        <taxon>Actinomycetes</taxon>
        <taxon>Micrococcales</taxon>
        <taxon>Microbacteriaceae</taxon>
        <taxon>Pseudoclavibacter</taxon>
    </lineage>
</organism>
<proteinExistence type="predicted"/>
<keyword evidence="5" id="KW-1185">Reference proteome</keyword>
<dbReference type="CDD" id="cd04301">
    <property type="entry name" value="NAT_SF"/>
    <property type="match status" value="1"/>
</dbReference>
<keyword evidence="2" id="KW-0012">Acyltransferase</keyword>
<dbReference type="SUPFAM" id="SSF55729">
    <property type="entry name" value="Acyl-CoA N-acyltransferases (Nat)"/>
    <property type="match status" value="1"/>
</dbReference>
<dbReference type="PANTHER" id="PTHR42919">
    <property type="entry name" value="N-ALPHA-ACETYLTRANSFERASE"/>
    <property type="match status" value="1"/>
</dbReference>
<dbReference type="PROSITE" id="PS51186">
    <property type="entry name" value="GNAT"/>
    <property type="match status" value="1"/>
</dbReference>
<dbReference type="Proteomes" id="UP000490386">
    <property type="component" value="Unassembled WGS sequence"/>
</dbReference>
<dbReference type="InterPro" id="IPR051556">
    <property type="entry name" value="N-term/lysine_N-AcTrnsfr"/>
</dbReference>
<dbReference type="InterPro" id="IPR000182">
    <property type="entry name" value="GNAT_dom"/>
</dbReference>
<dbReference type="Pfam" id="PF00583">
    <property type="entry name" value="Acetyltransf_1"/>
    <property type="match status" value="1"/>
</dbReference>
<comment type="caution">
    <text evidence="4">The sequence shown here is derived from an EMBL/GenBank/DDBJ whole genome shotgun (WGS) entry which is preliminary data.</text>
</comment>
<dbReference type="Gene3D" id="3.40.630.30">
    <property type="match status" value="1"/>
</dbReference>
<name>A0A7J5B5M5_9MICO</name>
<dbReference type="AlphaFoldDB" id="A0A7J5B5M5"/>
<evidence type="ECO:0000256" key="1">
    <source>
        <dbReference type="ARBA" id="ARBA00022679"/>
    </source>
</evidence>
<accession>A0A7J5B5M5</accession>
<feature type="domain" description="N-acetyltransferase" evidence="3">
    <location>
        <begin position="4"/>
        <end position="152"/>
    </location>
</feature>
<dbReference type="InterPro" id="IPR016181">
    <property type="entry name" value="Acyl_CoA_acyltransferase"/>
</dbReference>
<evidence type="ECO:0000256" key="2">
    <source>
        <dbReference type="ARBA" id="ARBA00023315"/>
    </source>
</evidence>
<evidence type="ECO:0000313" key="5">
    <source>
        <dbReference type="Proteomes" id="UP000490386"/>
    </source>
</evidence>
<dbReference type="PANTHER" id="PTHR42919:SF8">
    <property type="entry name" value="N-ALPHA-ACETYLTRANSFERASE 50"/>
    <property type="match status" value="1"/>
</dbReference>
<dbReference type="RefSeq" id="WP_151422350.1">
    <property type="nucleotide sequence ID" value="NZ_CANKVH010000007.1"/>
</dbReference>
<evidence type="ECO:0000313" key="4">
    <source>
        <dbReference type="EMBL" id="KAB1639384.1"/>
    </source>
</evidence>
<evidence type="ECO:0000259" key="3">
    <source>
        <dbReference type="PROSITE" id="PS51186"/>
    </source>
</evidence>
<dbReference type="OrthoDB" id="3526335at2"/>
<sequence>MSELYIEELSADNIVAANTLTLKPGQEAFVAPVSHSISEAYVNQTTSWPRVVVLDGRVVGFIMANFDEDAPDELFRATIMRMNVDADFQRRGVGSFAVKAILDEAARRGFDKVTTIWEEGDLGPGDFFRSLGFVVTGETQYGETVGERVLNDHGTGSL</sequence>
<gene>
    <name evidence="4" type="ORF">F8O03_03335</name>
</gene>
<reference evidence="4 5" key="1">
    <citation type="submission" date="2019-09" db="EMBL/GenBank/DDBJ databases">
        <title>Phylogeny of genus Pseudoclavibacter and closely related genus.</title>
        <authorList>
            <person name="Li Y."/>
        </authorList>
    </citation>
    <scope>NUCLEOTIDE SEQUENCE [LARGE SCALE GENOMIC DNA]</scope>
    <source>
        <strain evidence="4 5">THG-MD12</strain>
    </source>
</reference>
<protein>
    <submittedName>
        <fullName evidence="4">GNAT family N-acetyltransferase</fullName>
    </submittedName>
</protein>
<dbReference type="GO" id="GO:0016747">
    <property type="term" value="F:acyltransferase activity, transferring groups other than amino-acyl groups"/>
    <property type="evidence" value="ECO:0007669"/>
    <property type="project" value="InterPro"/>
</dbReference>